<dbReference type="WBParaSite" id="Pan_g18464.t1">
    <property type="protein sequence ID" value="Pan_g18464.t1"/>
    <property type="gene ID" value="Pan_g18464"/>
</dbReference>
<accession>A0A7E4VAH0</accession>
<organism evidence="1 2">
    <name type="scientific">Panagrellus redivivus</name>
    <name type="common">Microworm</name>
    <dbReference type="NCBI Taxonomy" id="6233"/>
    <lineage>
        <taxon>Eukaryota</taxon>
        <taxon>Metazoa</taxon>
        <taxon>Ecdysozoa</taxon>
        <taxon>Nematoda</taxon>
        <taxon>Chromadorea</taxon>
        <taxon>Rhabditida</taxon>
        <taxon>Tylenchina</taxon>
        <taxon>Panagrolaimomorpha</taxon>
        <taxon>Panagrolaimoidea</taxon>
        <taxon>Panagrolaimidae</taxon>
        <taxon>Panagrellus</taxon>
    </lineage>
</organism>
<keyword evidence="1" id="KW-1185">Reference proteome</keyword>
<dbReference type="AlphaFoldDB" id="A0A7E4VAH0"/>
<sequence>MCAIMRGSCIPISTTTTTQLNLVNILLQEFTPYDDTPVTFAVSCHPRQSARDLYHSKEHKILRRNVVSVFANR</sequence>
<evidence type="ECO:0000313" key="2">
    <source>
        <dbReference type="WBParaSite" id="Pan_g18464.t1"/>
    </source>
</evidence>
<dbReference type="Proteomes" id="UP000492821">
    <property type="component" value="Unassembled WGS sequence"/>
</dbReference>
<name>A0A7E4VAH0_PANRE</name>
<reference evidence="1" key="1">
    <citation type="journal article" date="2013" name="Genetics">
        <title>The draft genome and transcriptome of Panagrellus redivivus are shaped by the harsh demands of a free-living lifestyle.</title>
        <authorList>
            <person name="Srinivasan J."/>
            <person name="Dillman A.R."/>
            <person name="Macchietto M.G."/>
            <person name="Heikkinen L."/>
            <person name="Lakso M."/>
            <person name="Fracchia K.M."/>
            <person name="Antoshechkin I."/>
            <person name="Mortazavi A."/>
            <person name="Wong G."/>
            <person name="Sternberg P.W."/>
        </authorList>
    </citation>
    <scope>NUCLEOTIDE SEQUENCE [LARGE SCALE GENOMIC DNA]</scope>
    <source>
        <strain evidence="1">MT8872</strain>
    </source>
</reference>
<protein>
    <submittedName>
        <fullName evidence="2">Uncharacterized protein</fullName>
    </submittedName>
</protein>
<evidence type="ECO:0000313" key="1">
    <source>
        <dbReference type="Proteomes" id="UP000492821"/>
    </source>
</evidence>
<proteinExistence type="predicted"/>
<reference evidence="2" key="2">
    <citation type="submission" date="2020-10" db="UniProtKB">
        <authorList>
            <consortium name="WormBaseParasite"/>
        </authorList>
    </citation>
    <scope>IDENTIFICATION</scope>
</reference>